<feature type="transmembrane region" description="Helical" evidence="1">
    <location>
        <begin position="210"/>
        <end position="230"/>
    </location>
</feature>
<sequence>MQNRQNSQNDCSMIIYNLRESDTQTYRFKFYTDGGDHTGHAGVTLTVTDLKITVSDTDSGGKKLICSSTCTLVIHYTYIWYRNGQPVYGKSCNELYLDDSTVDAGSYSCAVRGFEKLRSPAVYPPRLPSVSEQVSGDSTILACVSDSNPPSSYTWFYKTGSDVILVGNSSRLTLTAGEVGLFFCKAENRLGSYNSSDWLTISTENTAVKYAASGVAVVLLMIFIAVFLCMRRKRGAERDTHIQSLNPADDTYTALNLATISSDYDTLQGVKTLHSEQHTVMQRRSSADSADYENV</sequence>
<evidence type="ECO:0000313" key="3">
    <source>
        <dbReference type="Ensembl" id="ENSAMXP00005051884.1"/>
    </source>
</evidence>
<dbReference type="PANTHER" id="PTHR46013:SF4">
    <property type="entry name" value="B-CELL RECEPTOR CD22-RELATED"/>
    <property type="match status" value="1"/>
</dbReference>
<evidence type="ECO:0000256" key="1">
    <source>
        <dbReference type="SAM" id="Phobius"/>
    </source>
</evidence>
<dbReference type="Gene3D" id="2.60.40.10">
    <property type="entry name" value="Immunoglobulins"/>
    <property type="match status" value="3"/>
</dbReference>
<dbReference type="PANTHER" id="PTHR46013">
    <property type="entry name" value="VASCULAR CELL ADHESION MOLECULE 1"/>
    <property type="match status" value="1"/>
</dbReference>
<name>A0A8B9LKT0_ASTMX</name>
<reference evidence="3" key="1">
    <citation type="submission" date="2025-08" db="UniProtKB">
        <authorList>
            <consortium name="Ensembl"/>
        </authorList>
    </citation>
    <scope>IDENTIFICATION</scope>
</reference>
<feature type="domain" description="Ig-like" evidence="2">
    <location>
        <begin position="120"/>
        <end position="202"/>
    </location>
</feature>
<protein>
    <recommendedName>
        <fullName evidence="2">Ig-like domain-containing protein</fullName>
    </recommendedName>
</protein>
<evidence type="ECO:0000259" key="2">
    <source>
        <dbReference type="PROSITE" id="PS50835"/>
    </source>
</evidence>
<feature type="domain" description="Ig-like" evidence="2">
    <location>
        <begin position="64"/>
        <end position="111"/>
    </location>
</feature>
<dbReference type="SUPFAM" id="SSF48726">
    <property type="entry name" value="Immunoglobulin"/>
    <property type="match status" value="2"/>
</dbReference>
<organism evidence="3 4">
    <name type="scientific">Astyanax mexicanus</name>
    <name type="common">Blind cave fish</name>
    <name type="synonym">Astyanax fasciatus mexicanus</name>
    <dbReference type="NCBI Taxonomy" id="7994"/>
    <lineage>
        <taxon>Eukaryota</taxon>
        <taxon>Metazoa</taxon>
        <taxon>Chordata</taxon>
        <taxon>Craniata</taxon>
        <taxon>Vertebrata</taxon>
        <taxon>Euteleostomi</taxon>
        <taxon>Actinopterygii</taxon>
        <taxon>Neopterygii</taxon>
        <taxon>Teleostei</taxon>
        <taxon>Ostariophysi</taxon>
        <taxon>Characiformes</taxon>
        <taxon>Characoidei</taxon>
        <taxon>Acestrorhamphidae</taxon>
        <taxon>Acestrorhamphinae</taxon>
        <taxon>Astyanax</taxon>
    </lineage>
</organism>
<dbReference type="Ensembl" id="ENSAMXT00005056158.1">
    <property type="protein sequence ID" value="ENSAMXP00005051884.1"/>
    <property type="gene ID" value="ENSAMXG00005023386.1"/>
</dbReference>
<dbReference type="AlphaFoldDB" id="A0A8B9LKT0"/>
<dbReference type="InterPro" id="IPR036179">
    <property type="entry name" value="Ig-like_dom_sf"/>
</dbReference>
<dbReference type="InterPro" id="IPR007110">
    <property type="entry name" value="Ig-like_dom"/>
</dbReference>
<dbReference type="Proteomes" id="UP000694621">
    <property type="component" value="Unplaced"/>
</dbReference>
<dbReference type="InterPro" id="IPR013783">
    <property type="entry name" value="Ig-like_fold"/>
</dbReference>
<proteinExistence type="predicted"/>
<keyword evidence="1" id="KW-1133">Transmembrane helix</keyword>
<keyword evidence="1" id="KW-0812">Transmembrane</keyword>
<evidence type="ECO:0000313" key="4">
    <source>
        <dbReference type="Proteomes" id="UP000694621"/>
    </source>
</evidence>
<dbReference type="PROSITE" id="PS50835">
    <property type="entry name" value="IG_LIKE"/>
    <property type="match status" value="2"/>
</dbReference>
<accession>A0A8B9LKT0</accession>
<keyword evidence="1" id="KW-0472">Membrane</keyword>